<evidence type="ECO:0000313" key="3">
    <source>
        <dbReference type="EMBL" id="MFD1661729.1"/>
    </source>
</evidence>
<comment type="caution">
    <text evidence="3">The sequence shown here is derived from an EMBL/GenBank/DDBJ whole genome shotgun (WGS) entry which is preliminary data.</text>
</comment>
<dbReference type="Proteomes" id="UP001597261">
    <property type="component" value="Unassembled WGS sequence"/>
</dbReference>
<evidence type="ECO:0000256" key="1">
    <source>
        <dbReference type="ARBA" id="ARBA00008791"/>
    </source>
</evidence>
<dbReference type="InterPro" id="IPR014729">
    <property type="entry name" value="Rossmann-like_a/b/a_fold"/>
</dbReference>
<accession>A0ABW4IWE8</accession>
<feature type="domain" description="UspA" evidence="2">
    <location>
        <begin position="150"/>
        <end position="289"/>
    </location>
</feature>
<dbReference type="EMBL" id="JBHUDX010000083">
    <property type="protein sequence ID" value="MFD1661729.1"/>
    <property type="molecule type" value="Genomic_DNA"/>
</dbReference>
<name>A0ABW4IWE8_9ACTN</name>
<reference evidence="4" key="1">
    <citation type="journal article" date="2019" name="Int. J. Syst. Evol. Microbiol.">
        <title>The Global Catalogue of Microorganisms (GCM) 10K type strain sequencing project: providing services to taxonomists for standard genome sequencing and annotation.</title>
        <authorList>
            <consortium name="The Broad Institute Genomics Platform"/>
            <consortium name="The Broad Institute Genome Sequencing Center for Infectious Disease"/>
            <person name="Wu L."/>
            <person name="Ma J."/>
        </authorList>
    </citation>
    <scope>NUCLEOTIDE SEQUENCE [LARGE SCALE GENOMIC DNA]</scope>
    <source>
        <strain evidence="4">CGMCC 1.12470</strain>
    </source>
</reference>
<sequence length="289" mass="29978">MSGQVVVGVDGSPSSLDAVQTAAGEARLRGRGLRVVYAFLWPAMHPPSGPSPLGPVGGELRAGVERVMAEAVQRARTAAPGVATANAVIAGEPRAVLESQSRTAELIVVGNRGLGGFAGLLLGSTAVHLAAHGHCPVMVVRGRKDATGDILLGADGSRAGRPAVDFAFAEASLRGTPLIAFHAWNPRTERALSGPADPRALVCAEERLRDEATRQLAEALSGKQEQYPDVPVHRRLVKAGPRPALIEASGSAQLLVVGARGRGGFPGMLLGSVSQALRRHAQWPVTVVR</sequence>
<dbReference type="PANTHER" id="PTHR46268">
    <property type="entry name" value="STRESS RESPONSE PROTEIN NHAX"/>
    <property type="match status" value="1"/>
</dbReference>
<organism evidence="3 4">
    <name type="scientific">Streptomyces caeni</name>
    <dbReference type="NCBI Taxonomy" id="2307231"/>
    <lineage>
        <taxon>Bacteria</taxon>
        <taxon>Bacillati</taxon>
        <taxon>Actinomycetota</taxon>
        <taxon>Actinomycetes</taxon>
        <taxon>Kitasatosporales</taxon>
        <taxon>Streptomycetaceae</taxon>
        <taxon>Streptomyces</taxon>
    </lineage>
</organism>
<feature type="domain" description="UspA" evidence="2">
    <location>
        <begin position="2"/>
        <end position="141"/>
    </location>
</feature>
<dbReference type="SUPFAM" id="SSF52402">
    <property type="entry name" value="Adenine nucleotide alpha hydrolases-like"/>
    <property type="match status" value="2"/>
</dbReference>
<dbReference type="RefSeq" id="WP_381088094.1">
    <property type="nucleotide sequence ID" value="NZ_JBHUDX010000083.1"/>
</dbReference>
<dbReference type="PRINTS" id="PR01438">
    <property type="entry name" value="UNVRSLSTRESS"/>
</dbReference>
<protein>
    <submittedName>
        <fullName evidence="3">Universal stress protein</fullName>
    </submittedName>
</protein>
<dbReference type="PANTHER" id="PTHR46268:SF6">
    <property type="entry name" value="UNIVERSAL STRESS PROTEIN UP12"/>
    <property type="match status" value="1"/>
</dbReference>
<gene>
    <name evidence="3" type="ORF">ACFSL4_26915</name>
</gene>
<evidence type="ECO:0000259" key="2">
    <source>
        <dbReference type="Pfam" id="PF00582"/>
    </source>
</evidence>
<proteinExistence type="inferred from homology"/>
<keyword evidence="4" id="KW-1185">Reference proteome</keyword>
<dbReference type="InterPro" id="IPR006016">
    <property type="entry name" value="UspA"/>
</dbReference>
<dbReference type="Pfam" id="PF00582">
    <property type="entry name" value="Usp"/>
    <property type="match status" value="2"/>
</dbReference>
<evidence type="ECO:0000313" key="4">
    <source>
        <dbReference type="Proteomes" id="UP001597261"/>
    </source>
</evidence>
<dbReference type="InterPro" id="IPR006015">
    <property type="entry name" value="Universal_stress_UspA"/>
</dbReference>
<dbReference type="Gene3D" id="3.40.50.620">
    <property type="entry name" value="HUPs"/>
    <property type="match status" value="2"/>
</dbReference>
<comment type="similarity">
    <text evidence="1">Belongs to the universal stress protein A family.</text>
</comment>